<dbReference type="EMBL" id="DXBZ01000156">
    <property type="protein sequence ID" value="HIZ18987.1"/>
    <property type="molecule type" value="Genomic_DNA"/>
</dbReference>
<protein>
    <submittedName>
        <fullName evidence="6">Energy-coupling factor transporter transmembrane protein EcfT</fullName>
    </submittedName>
</protein>
<comment type="subcellular location">
    <subcellularLocation>
        <location evidence="1">Membrane</location>
        <topology evidence="1">Multi-pass membrane protein</topology>
    </subcellularLocation>
</comment>
<reference evidence="6" key="1">
    <citation type="journal article" date="2021" name="PeerJ">
        <title>Extensive microbial diversity within the chicken gut microbiome revealed by metagenomics and culture.</title>
        <authorList>
            <person name="Gilroy R."/>
            <person name="Ravi A."/>
            <person name="Getino M."/>
            <person name="Pursley I."/>
            <person name="Horton D.L."/>
            <person name="Alikhan N.F."/>
            <person name="Baker D."/>
            <person name="Gharbi K."/>
            <person name="Hall N."/>
            <person name="Watson M."/>
            <person name="Adriaenssens E.M."/>
            <person name="Foster-Nyarko E."/>
            <person name="Jarju S."/>
            <person name="Secka A."/>
            <person name="Antonio M."/>
            <person name="Oren A."/>
            <person name="Chaudhuri R.R."/>
            <person name="La Ragione R."/>
            <person name="Hildebrand F."/>
            <person name="Pallen M.J."/>
        </authorList>
    </citation>
    <scope>NUCLEOTIDE SEQUENCE</scope>
    <source>
        <strain evidence="6">ChiHecolR3B27-1887</strain>
    </source>
</reference>
<dbReference type="InterPro" id="IPR003339">
    <property type="entry name" value="ABC/ECF_trnsptr_transmembrane"/>
</dbReference>
<sequence>MRSVGGYVWVDSPLHRAPAAAKLAGLMAAAALVVLASTPLELALASAGVAALVAVSRVGWRVAARAAWGLRWFLLAVLLLNAFLLSDVDPILSLGPASLTVEGISQGARVVTRSLLVVVLGTLLTATTRPQELVAGVRTLLLPLARLGIPTEAAALAVGVTVQFVPTLLRESRQIMRAQALRCGNAAPRGVMRRAAGFVRLLVPMFVSAVRRADELSIAMEARGYRLSPSRESAGGQERKMSS</sequence>
<proteinExistence type="predicted"/>
<evidence type="ECO:0000313" key="6">
    <source>
        <dbReference type="EMBL" id="HIZ18987.1"/>
    </source>
</evidence>
<evidence type="ECO:0000256" key="5">
    <source>
        <dbReference type="SAM" id="Phobius"/>
    </source>
</evidence>
<keyword evidence="4 5" id="KW-0472">Membrane</keyword>
<gene>
    <name evidence="6" type="ORF">IAA22_07765</name>
</gene>
<dbReference type="Pfam" id="PF02361">
    <property type="entry name" value="CbiQ"/>
    <property type="match status" value="1"/>
</dbReference>
<name>A0A9D2DL67_9ACTN</name>
<dbReference type="AlphaFoldDB" id="A0A9D2DL67"/>
<feature type="transmembrane region" description="Helical" evidence="5">
    <location>
        <begin position="42"/>
        <end position="60"/>
    </location>
</feature>
<evidence type="ECO:0000256" key="3">
    <source>
        <dbReference type="ARBA" id="ARBA00022989"/>
    </source>
</evidence>
<comment type="caution">
    <text evidence="6">The sequence shown here is derived from an EMBL/GenBank/DDBJ whole genome shotgun (WGS) entry which is preliminary data.</text>
</comment>
<reference evidence="6" key="2">
    <citation type="submission" date="2021-04" db="EMBL/GenBank/DDBJ databases">
        <authorList>
            <person name="Gilroy R."/>
        </authorList>
    </citation>
    <scope>NUCLEOTIDE SEQUENCE</scope>
    <source>
        <strain evidence="6">ChiHecolR3B27-1887</strain>
    </source>
</reference>
<keyword evidence="3 5" id="KW-1133">Transmembrane helix</keyword>
<evidence type="ECO:0000256" key="2">
    <source>
        <dbReference type="ARBA" id="ARBA00022692"/>
    </source>
</evidence>
<evidence type="ECO:0000256" key="1">
    <source>
        <dbReference type="ARBA" id="ARBA00004141"/>
    </source>
</evidence>
<dbReference type="Proteomes" id="UP000824029">
    <property type="component" value="Unassembled WGS sequence"/>
</dbReference>
<accession>A0A9D2DL67</accession>
<organism evidence="6 7">
    <name type="scientific">Candidatus Olsenella stercoravium</name>
    <dbReference type="NCBI Taxonomy" id="2838713"/>
    <lineage>
        <taxon>Bacteria</taxon>
        <taxon>Bacillati</taxon>
        <taxon>Actinomycetota</taxon>
        <taxon>Coriobacteriia</taxon>
        <taxon>Coriobacteriales</taxon>
        <taxon>Atopobiaceae</taxon>
        <taxon>Olsenella</taxon>
    </lineage>
</organism>
<dbReference type="PANTHER" id="PTHR33514">
    <property type="entry name" value="PROTEIN ABCI12, CHLOROPLASTIC"/>
    <property type="match status" value="1"/>
</dbReference>
<dbReference type="CDD" id="cd16914">
    <property type="entry name" value="EcfT"/>
    <property type="match status" value="1"/>
</dbReference>
<feature type="transmembrane region" description="Helical" evidence="5">
    <location>
        <begin position="66"/>
        <end position="86"/>
    </location>
</feature>
<dbReference type="GO" id="GO:0005886">
    <property type="term" value="C:plasma membrane"/>
    <property type="evidence" value="ECO:0007669"/>
    <property type="project" value="UniProtKB-ARBA"/>
</dbReference>
<evidence type="ECO:0000313" key="7">
    <source>
        <dbReference type="Proteomes" id="UP000824029"/>
    </source>
</evidence>
<evidence type="ECO:0000256" key="4">
    <source>
        <dbReference type="ARBA" id="ARBA00023136"/>
    </source>
</evidence>
<keyword evidence="2 5" id="KW-0812">Transmembrane</keyword>
<feature type="transmembrane region" description="Helical" evidence="5">
    <location>
        <begin position="147"/>
        <end position="169"/>
    </location>
</feature>
<dbReference type="PANTHER" id="PTHR33514:SF13">
    <property type="entry name" value="PROTEIN ABCI12, CHLOROPLASTIC"/>
    <property type="match status" value="1"/>
</dbReference>